<dbReference type="PANTHER" id="PTHR38765:SF1">
    <property type="entry name" value="DUF484 DOMAIN-CONTAINING PROTEIN"/>
    <property type="match status" value="1"/>
</dbReference>
<dbReference type="PANTHER" id="PTHR38765">
    <property type="entry name" value="DUF484 DOMAIN-CONTAINING PROTEIN"/>
    <property type="match status" value="1"/>
</dbReference>
<dbReference type="Gene3D" id="3.30.450.40">
    <property type="match status" value="1"/>
</dbReference>
<accession>A0ABW9G8Q2</accession>
<organism evidence="1 2">
    <name type="scientific">Celerinatantimonas yamalensis</name>
    <dbReference type="NCBI Taxonomy" id="559956"/>
    <lineage>
        <taxon>Bacteria</taxon>
        <taxon>Pseudomonadati</taxon>
        <taxon>Pseudomonadota</taxon>
        <taxon>Gammaproteobacteria</taxon>
        <taxon>Celerinatantimonadaceae</taxon>
        <taxon>Celerinatantimonas</taxon>
    </lineage>
</organism>
<dbReference type="InterPro" id="IPR007435">
    <property type="entry name" value="DUF484"/>
</dbReference>
<protein>
    <submittedName>
        <fullName evidence="1">DUF484 family protein</fullName>
    </submittedName>
</protein>
<comment type="caution">
    <text evidence="1">The sequence shown here is derived from an EMBL/GenBank/DDBJ whole genome shotgun (WGS) entry which is preliminary data.</text>
</comment>
<keyword evidence="2" id="KW-1185">Reference proteome</keyword>
<dbReference type="RefSeq" id="WP_408624309.1">
    <property type="nucleotide sequence ID" value="NZ_JBEQCT010000006.1"/>
</dbReference>
<name>A0ABW9G8Q2_9GAMM</name>
<evidence type="ECO:0000313" key="2">
    <source>
        <dbReference type="Proteomes" id="UP001629953"/>
    </source>
</evidence>
<proteinExistence type="predicted"/>
<dbReference type="Proteomes" id="UP001629953">
    <property type="component" value="Unassembled WGS sequence"/>
</dbReference>
<evidence type="ECO:0000313" key="1">
    <source>
        <dbReference type="EMBL" id="MFM2486046.1"/>
    </source>
</evidence>
<sequence length="232" mass="26038">MSQINYEQIQLDDDLVAEYLTQNPDFFNHYPHLARQLKIPHAERGSVSLVELAQLRMRDKVASLEAEISDLMAVASHNERIFRVYVELLPKLMHCQQLAELELHLRDALMGQLGVSRISLKLNREYLPLSPALEEHSLAGEQIENLWVNRISLKGHYFGRLTQGEQVLLFDNAHLVHSVAIMPLGDRARFGVLTAASRDADHYIAGMDSLLLGQLCEVIASLLPNLVGADAA</sequence>
<dbReference type="InterPro" id="IPR029016">
    <property type="entry name" value="GAF-like_dom_sf"/>
</dbReference>
<dbReference type="Pfam" id="PF04340">
    <property type="entry name" value="DUF484"/>
    <property type="match status" value="1"/>
</dbReference>
<gene>
    <name evidence="1" type="ORF">ABUE30_13425</name>
</gene>
<dbReference type="EMBL" id="JBEQCT010000006">
    <property type="protein sequence ID" value="MFM2486046.1"/>
    <property type="molecule type" value="Genomic_DNA"/>
</dbReference>
<reference evidence="1 2" key="1">
    <citation type="journal article" date="2013" name="Int. J. Syst. Evol. Microbiol.">
        <title>Celerinatantimonas yamalensis sp. nov., a cold-adapted diazotrophic bacterium from a cold permafrost brine.</title>
        <authorList>
            <person name="Shcherbakova V."/>
            <person name="Chuvilskaya N."/>
            <person name="Rivkina E."/>
            <person name="Demidov N."/>
            <person name="Uchaeva V."/>
            <person name="Suetin S."/>
            <person name="Suzina N."/>
            <person name="Gilichinsky D."/>
        </authorList>
    </citation>
    <scope>NUCLEOTIDE SEQUENCE [LARGE SCALE GENOMIC DNA]</scope>
    <source>
        <strain evidence="1 2">C7</strain>
    </source>
</reference>